<evidence type="ECO:0000313" key="2">
    <source>
        <dbReference type="EMBL" id="KAK2168746.1"/>
    </source>
</evidence>
<protein>
    <submittedName>
        <fullName evidence="2">Uncharacterized protein</fullName>
    </submittedName>
</protein>
<accession>A0AAD9NHS0</accession>
<keyword evidence="3" id="KW-1185">Reference proteome</keyword>
<organism evidence="2 3">
    <name type="scientific">Paralvinella palmiformis</name>
    <dbReference type="NCBI Taxonomy" id="53620"/>
    <lineage>
        <taxon>Eukaryota</taxon>
        <taxon>Metazoa</taxon>
        <taxon>Spiralia</taxon>
        <taxon>Lophotrochozoa</taxon>
        <taxon>Annelida</taxon>
        <taxon>Polychaeta</taxon>
        <taxon>Sedentaria</taxon>
        <taxon>Canalipalpata</taxon>
        <taxon>Terebellida</taxon>
        <taxon>Terebelliformia</taxon>
        <taxon>Alvinellidae</taxon>
        <taxon>Paralvinella</taxon>
    </lineage>
</organism>
<reference evidence="2" key="1">
    <citation type="journal article" date="2023" name="Mol. Biol. Evol.">
        <title>Third-Generation Sequencing Reveals the Adaptive Role of the Epigenome in Three Deep-Sea Polychaetes.</title>
        <authorList>
            <person name="Perez M."/>
            <person name="Aroh O."/>
            <person name="Sun Y."/>
            <person name="Lan Y."/>
            <person name="Juniper S.K."/>
            <person name="Young C.R."/>
            <person name="Angers B."/>
            <person name="Qian P.Y."/>
        </authorList>
    </citation>
    <scope>NUCLEOTIDE SEQUENCE</scope>
    <source>
        <strain evidence="2">P08H-3</strain>
    </source>
</reference>
<dbReference type="EMBL" id="JAODUP010000014">
    <property type="protein sequence ID" value="KAK2168746.1"/>
    <property type="molecule type" value="Genomic_DNA"/>
</dbReference>
<comment type="caution">
    <text evidence="2">The sequence shown here is derived from an EMBL/GenBank/DDBJ whole genome shotgun (WGS) entry which is preliminary data.</text>
</comment>
<gene>
    <name evidence="2" type="ORF">LSH36_14g00031</name>
</gene>
<dbReference type="Proteomes" id="UP001208570">
    <property type="component" value="Unassembled WGS sequence"/>
</dbReference>
<proteinExistence type="predicted"/>
<evidence type="ECO:0000313" key="3">
    <source>
        <dbReference type="Proteomes" id="UP001208570"/>
    </source>
</evidence>
<sequence>MLQLQDDNLSLEEQVKELESVIGLTKSDGRAYSPEIRRKVFDAIVAQVPKKHISSLIESFSSLRSWITVTDIPHRSTVEAMVRELREIGDRQTAEAILDNWDCTLGFDATTQEGIHLNSIHITTQGDCYVIAADKLAGGGSQQQVWGSDCCASKILVQMNKLHFKDGKCDPQGFKIFHDDHKLPHGLIPWYRERLRLETKSARSHNMDAEEVIGMFSAAKQKATNATTCFLSCKTRAQNNRTVDYLNGLEKDKRDKIIIQAIQIGGKQRTKRRMKQKDLEIEALRRQAEKGRQETQKKTKNY</sequence>
<dbReference type="AlphaFoldDB" id="A0AAD9NHS0"/>
<evidence type="ECO:0000256" key="1">
    <source>
        <dbReference type="SAM" id="Coils"/>
    </source>
</evidence>
<name>A0AAD9NHS0_9ANNE</name>
<keyword evidence="1" id="KW-0175">Coiled coil</keyword>
<feature type="coiled-coil region" evidence="1">
    <location>
        <begin position="267"/>
        <end position="301"/>
    </location>
</feature>